<dbReference type="AlphaFoldDB" id="A0A552UTK1"/>
<dbReference type="OrthoDB" id="1260831at2"/>
<proteinExistence type="predicted"/>
<dbReference type="RefSeq" id="WP_143375219.1">
    <property type="nucleotide sequence ID" value="NZ_VJVZ01000018.1"/>
</dbReference>
<dbReference type="Proteomes" id="UP000320643">
    <property type="component" value="Unassembled WGS sequence"/>
</dbReference>
<protein>
    <submittedName>
        <fullName evidence="1">Uncharacterized protein</fullName>
    </submittedName>
</protein>
<comment type="caution">
    <text evidence="1">The sequence shown here is derived from an EMBL/GenBank/DDBJ whole genome shotgun (WGS) entry which is preliminary data.</text>
</comment>
<gene>
    <name evidence="1" type="ORF">FMM05_20085</name>
</gene>
<sequence length="156" mass="17824">MMILLACSNPGMEIKPIDDAFNRQMFTRRGLDKRLFPSDGVFQYYEISKSSQIKADALRTTLLAYIHKHYSRNALKQAKNLTIFFYESGKLKEYKDLLYPSASQNADGNLTGQNKALRARMRLGVIKNDSAHYAQTTWLFSKGKEAVMTSDTLKIQ</sequence>
<name>A0A552UTK1_9FLAO</name>
<evidence type="ECO:0000313" key="2">
    <source>
        <dbReference type="Proteomes" id="UP000320643"/>
    </source>
</evidence>
<accession>A0A552UTK1</accession>
<organism evidence="1 2">
    <name type="scientific">Flavobacterium zepuense</name>
    <dbReference type="NCBI Taxonomy" id="2593302"/>
    <lineage>
        <taxon>Bacteria</taxon>
        <taxon>Pseudomonadati</taxon>
        <taxon>Bacteroidota</taxon>
        <taxon>Flavobacteriia</taxon>
        <taxon>Flavobacteriales</taxon>
        <taxon>Flavobacteriaceae</taxon>
        <taxon>Flavobacterium</taxon>
    </lineage>
</organism>
<reference evidence="1 2" key="1">
    <citation type="submission" date="2019-07" db="EMBL/GenBank/DDBJ databases">
        <title>Flavobacterium sp. nov., isolated from glacier ice.</title>
        <authorList>
            <person name="Liu Q."/>
            <person name="Xin Y.-H."/>
        </authorList>
    </citation>
    <scope>NUCLEOTIDE SEQUENCE [LARGE SCALE GENOMIC DNA]</scope>
    <source>
        <strain evidence="1 2">ZT4R6</strain>
    </source>
</reference>
<dbReference type="EMBL" id="VJVZ01000018">
    <property type="protein sequence ID" value="TRW21559.1"/>
    <property type="molecule type" value="Genomic_DNA"/>
</dbReference>
<keyword evidence="2" id="KW-1185">Reference proteome</keyword>
<evidence type="ECO:0000313" key="1">
    <source>
        <dbReference type="EMBL" id="TRW21559.1"/>
    </source>
</evidence>